<dbReference type="Gene3D" id="3.90.226.10">
    <property type="entry name" value="2-enoyl-CoA Hydratase, Chain A, domain 1"/>
    <property type="match status" value="1"/>
</dbReference>
<dbReference type="InterPro" id="IPR029045">
    <property type="entry name" value="ClpP/crotonase-like_dom_sf"/>
</dbReference>
<evidence type="ECO:0000313" key="1">
    <source>
        <dbReference type="EMBL" id="NID14552.1"/>
    </source>
</evidence>
<accession>A0A7X5TPJ7</accession>
<proteinExistence type="predicted"/>
<reference evidence="1 2" key="1">
    <citation type="journal article" date="2006" name="Int. J. Syst. Evol. Microbiol.">
        <title>Dyella yeojuensis sp. nov., isolated from greenhouse soil in Korea.</title>
        <authorList>
            <person name="Kim B.Y."/>
            <person name="Weon H.Y."/>
            <person name="Lee K.H."/>
            <person name="Seok S.J."/>
            <person name="Kwon S.W."/>
            <person name="Go S.J."/>
            <person name="Stackebrandt E."/>
        </authorList>
    </citation>
    <scope>NUCLEOTIDE SEQUENCE [LARGE SCALE GENOMIC DNA]</scope>
    <source>
        <strain evidence="1 2">DSM 17673</strain>
    </source>
</reference>
<sequence>MRAYAASFDDGHLRFYVPDKDQPRLPARWPGFLTAFDSKDVQRVVSRADDAPVPLGARLVSCDGKAADRLAADHVGSLVGRWALHSQRVSHGGELFLDHGNPWIARPSRCVFDAAGRSIPVTLDWRPIDNASLVPRLKATYQRAHEPIGIRTWADGTVWIALSDFDGAPGGPAAKALEPLIARLRAERETIVAAPRIVLDLRGNDGGSSDWSRQIAEAIWGEAAVAATDKEDIVDWRASAANIASIREFADELRKTPRSSRRMLQWADVIVAGMEKSVKDGKPYWRAPPDVEAKTSHPALPAPKARIFMVTDSGCGSACLDAADLWLELGAIHVGAETSADTLYMDIRRTVLPSGVGRLNAAMKVYRGRTRGNNVALVPKYPYDGDLVDTGALERWIASLP</sequence>
<organism evidence="1 2">
    <name type="scientific">Luteibacter yeojuensis</name>
    <dbReference type="NCBI Taxonomy" id="345309"/>
    <lineage>
        <taxon>Bacteria</taxon>
        <taxon>Pseudomonadati</taxon>
        <taxon>Pseudomonadota</taxon>
        <taxon>Gammaproteobacteria</taxon>
        <taxon>Lysobacterales</taxon>
        <taxon>Rhodanobacteraceae</taxon>
        <taxon>Luteibacter</taxon>
    </lineage>
</organism>
<dbReference type="Proteomes" id="UP000518878">
    <property type="component" value="Unassembled WGS sequence"/>
</dbReference>
<dbReference type="AlphaFoldDB" id="A0A7X5TPJ7"/>
<keyword evidence="2" id="KW-1185">Reference proteome</keyword>
<protein>
    <recommendedName>
        <fullName evidence="3">Tail specific protease domain-containing protein</fullName>
    </recommendedName>
</protein>
<dbReference type="EMBL" id="JAAQTL010000001">
    <property type="protein sequence ID" value="NID14552.1"/>
    <property type="molecule type" value="Genomic_DNA"/>
</dbReference>
<evidence type="ECO:0008006" key="3">
    <source>
        <dbReference type="Google" id="ProtNLM"/>
    </source>
</evidence>
<comment type="caution">
    <text evidence="1">The sequence shown here is derived from an EMBL/GenBank/DDBJ whole genome shotgun (WGS) entry which is preliminary data.</text>
</comment>
<gene>
    <name evidence="1" type="ORF">HBF32_03620</name>
</gene>
<evidence type="ECO:0000313" key="2">
    <source>
        <dbReference type="Proteomes" id="UP000518878"/>
    </source>
</evidence>
<dbReference type="SUPFAM" id="SSF52096">
    <property type="entry name" value="ClpP/crotonase"/>
    <property type="match status" value="1"/>
</dbReference>
<name>A0A7X5TPJ7_9GAMM</name>